<dbReference type="EMBL" id="JAKVIN010000001">
    <property type="protein sequence ID" value="MCJ8148119.1"/>
    <property type="molecule type" value="Genomic_DNA"/>
</dbReference>
<proteinExistence type="predicted"/>
<gene>
    <name evidence="1" type="ORF">MKI86_03120</name>
</gene>
<accession>A0ABT0CIQ0</accession>
<sequence length="166" mass="17967">MCTRIIAQDCNTKSITSPCTDHLAGGGTGCRNTIGFIFQPFDTFPGEETKRRLKAGLEGNDLLAVSGESLLGMAAIGDDIGHFTEMNPVAALVFPPPDMDDTAIENEAAGPQAHIDIAGRERRQAAMPRDPSVIGLVPEDFPPTVKPVAFPMIFRHVFYRSTIHQM</sequence>
<keyword evidence="2" id="KW-1185">Reference proteome</keyword>
<evidence type="ECO:0000313" key="2">
    <source>
        <dbReference type="Proteomes" id="UP001201844"/>
    </source>
</evidence>
<protein>
    <submittedName>
        <fullName evidence="1">Uncharacterized protein</fullName>
    </submittedName>
</protein>
<dbReference type="RefSeq" id="WP_241597059.1">
    <property type="nucleotide sequence ID" value="NZ_JAKVIN010000001.1"/>
</dbReference>
<organism evidence="1 2">
    <name type="scientific">Shinella sedimenti</name>
    <dbReference type="NCBI Taxonomy" id="2919913"/>
    <lineage>
        <taxon>Bacteria</taxon>
        <taxon>Pseudomonadati</taxon>
        <taxon>Pseudomonadota</taxon>
        <taxon>Alphaproteobacteria</taxon>
        <taxon>Hyphomicrobiales</taxon>
        <taxon>Rhizobiaceae</taxon>
        <taxon>Shinella</taxon>
    </lineage>
</organism>
<dbReference type="Proteomes" id="UP001201844">
    <property type="component" value="Unassembled WGS sequence"/>
</dbReference>
<name>A0ABT0CIQ0_9HYPH</name>
<evidence type="ECO:0000313" key="1">
    <source>
        <dbReference type="EMBL" id="MCJ8148119.1"/>
    </source>
</evidence>
<reference evidence="1 2" key="1">
    <citation type="submission" date="2022-02" db="EMBL/GenBank/DDBJ databases">
        <title>Shinella B3.7 sp. nov., isolated from Sediment (Zhairuo Island).</title>
        <authorList>
            <person name="Chen G."/>
        </authorList>
    </citation>
    <scope>NUCLEOTIDE SEQUENCE [LARGE SCALE GENOMIC DNA]</scope>
    <source>
        <strain evidence="1 2">B3.7</strain>
    </source>
</reference>
<comment type="caution">
    <text evidence="1">The sequence shown here is derived from an EMBL/GenBank/DDBJ whole genome shotgun (WGS) entry which is preliminary data.</text>
</comment>